<evidence type="ECO:0000313" key="1">
    <source>
        <dbReference type="EMBL" id="AEV68270.1"/>
    </source>
</evidence>
<dbReference type="KEGG" id="ccl:Clocl_1647"/>
<dbReference type="AlphaFoldDB" id="G8LSG6"/>
<dbReference type="eggNOG" id="ENOG502ZHV6">
    <property type="taxonomic scope" value="Bacteria"/>
</dbReference>
<dbReference type="OrthoDB" id="3034873at2"/>
<dbReference type="STRING" id="720554.Clocl_1647"/>
<gene>
    <name evidence="1" type="ordered locus">Clocl_1647</name>
</gene>
<dbReference type="HOGENOM" id="CLU_166653_0_0_9"/>
<reference evidence="2" key="1">
    <citation type="submission" date="2011-12" db="EMBL/GenBank/DDBJ databases">
        <title>Complete sequence of Clostridium clariflavum DSM 19732.</title>
        <authorList>
            <consortium name="US DOE Joint Genome Institute"/>
            <person name="Lucas S."/>
            <person name="Han J."/>
            <person name="Lapidus A."/>
            <person name="Cheng J.-F."/>
            <person name="Goodwin L."/>
            <person name="Pitluck S."/>
            <person name="Peters L."/>
            <person name="Teshima H."/>
            <person name="Detter J.C."/>
            <person name="Han C."/>
            <person name="Tapia R."/>
            <person name="Land M."/>
            <person name="Hauser L."/>
            <person name="Kyrpides N."/>
            <person name="Ivanova N."/>
            <person name="Pagani I."/>
            <person name="Kitzmiller T."/>
            <person name="Lynd L."/>
            <person name="Izquierdo J."/>
            <person name="Woyke T."/>
        </authorList>
    </citation>
    <scope>NUCLEOTIDE SEQUENCE [LARGE SCALE GENOMIC DNA]</scope>
    <source>
        <strain evidence="2">DSM 19732 / NBRC 101661 / EBR45</strain>
    </source>
</reference>
<protein>
    <submittedName>
        <fullName evidence="1">Uncharacterized protein</fullName>
    </submittedName>
</protein>
<dbReference type="Proteomes" id="UP000005435">
    <property type="component" value="Chromosome"/>
</dbReference>
<accession>G8LSG6</accession>
<reference evidence="1 2" key="2">
    <citation type="journal article" date="2012" name="Stand. Genomic Sci.">
        <title>Complete Genome Sequence of Clostridium clariflavum DSM 19732.</title>
        <authorList>
            <person name="Izquierdo J.A."/>
            <person name="Goodwin L."/>
            <person name="Davenport K.W."/>
            <person name="Teshima H."/>
            <person name="Bruce D."/>
            <person name="Detter C."/>
            <person name="Tapia R."/>
            <person name="Han S."/>
            <person name="Land M."/>
            <person name="Hauser L."/>
            <person name="Jeffries C.D."/>
            <person name="Han J."/>
            <person name="Pitluck S."/>
            <person name="Nolan M."/>
            <person name="Chen A."/>
            <person name="Huntemann M."/>
            <person name="Mavromatis K."/>
            <person name="Mikhailova N."/>
            <person name="Liolios K."/>
            <person name="Woyke T."/>
            <person name="Lynd L.R."/>
        </authorList>
    </citation>
    <scope>NUCLEOTIDE SEQUENCE [LARGE SCALE GENOMIC DNA]</scope>
    <source>
        <strain evidence="2">DSM 19732 / NBRC 101661 / EBR45</strain>
    </source>
</reference>
<proteinExistence type="predicted"/>
<dbReference type="RefSeq" id="WP_014254863.1">
    <property type="nucleotide sequence ID" value="NC_016627.1"/>
</dbReference>
<dbReference type="EMBL" id="CP003065">
    <property type="protein sequence ID" value="AEV68270.1"/>
    <property type="molecule type" value="Genomic_DNA"/>
</dbReference>
<organism evidence="1 2">
    <name type="scientific">Acetivibrio clariflavus (strain DSM 19732 / NBRC 101661 / EBR45)</name>
    <name type="common">Clostridium clariflavum</name>
    <dbReference type="NCBI Taxonomy" id="720554"/>
    <lineage>
        <taxon>Bacteria</taxon>
        <taxon>Bacillati</taxon>
        <taxon>Bacillota</taxon>
        <taxon>Clostridia</taxon>
        <taxon>Eubacteriales</taxon>
        <taxon>Oscillospiraceae</taxon>
        <taxon>Acetivibrio</taxon>
    </lineage>
</organism>
<keyword evidence="2" id="KW-1185">Reference proteome</keyword>
<evidence type="ECO:0000313" key="2">
    <source>
        <dbReference type="Proteomes" id="UP000005435"/>
    </source>
</evidence>
<name>G8LSG6_ACECE</name>
<sequence>MKYNYYVEIIDINGHDRFIFRLPKELKVVEIFLNSDIQSEEIANRVLDYCTKVQNGMLEEDIINGNNCRVSIKPDYVQIQDRYAEDNDIVTIETSELMLLIDAFVLEKKKFIASNSAKK</sequence>